<dbReference type="InterPro" id="IPR022369">
    <property type="entry name" value="Integral_membrane_TerC_rswitch"/>
</dbReference>
<dbReference type="InterPro" id="IPR005496">
    <property type="entry name" value="Integral_membrane_TerC"/>
</dbReference>
<name>A0A6J7E5I2_9ZZZZ</name>
<feature type="transmembrane region" description="Helical" evidence="5">
    <location>
        <begin position="26"/>
        <end position="46"/>
    </location>
</feature>
<feature type="transmembrane region" description="Helical" evidence="5">
    <location>
        <begin position="124"/>
        <end position="145"/>
    </location>
</feature>
<evidence type="ECO:0000256" key="2">
    <source>
        <dbReference type="ARBA" id="ARBA00022692"/>
    </source>
</evidence>
<keyword evidence="4 5" id="KW-0472">Membrane</keyword>
<dbReference type="GO" id="GO:0016020">
    <property type="term" value="C:membrane"/>
    <property type="evidence" value="ECO:0007669"/>
    <property type="project" value="UniProtKB-SubCell"/>
</dbReference>
<evidence type="ECO:0000256" key="1">
    <source>
        <dbReference type="ARBA" id="ARBA00004141"/>
    </source>
</evidence>
<feature type="transmembrane region" description="Helical" evidence="5">
    <location>
        <begin position="277"/>
        <end position="295"/>
    </location>
</feature>
<evidence type="ECO:0000313" key="6">
    <source>
        <dbReference type="EMBL" id="CAB4876064.1"/>
    </source>
</evidence>
<reference evidence="6" key="1">
    <citation type="submission" date="2020-05" db="EMBL/GenBank/DDBJ databases">
        <authorList>
            <person name="Chiriac C."/>
            <person name="Salcher M."/>
            <person name="Ghai R."/>
            <person name="Kavagutti S V."/>
        </authorList>
    </citation>
    <scope>NUCLEOTIDE SEQUENCE</scope>
</reference>
<feature type="transmembrane region" description="Helical" evidence="5">
    <location>
        <begin position="58"/>
        <end position="81"/>
    </location>
</feature>
<evidence type="ECO:0000256" key="5">
    <source>
        <dbReference type="SAM" id="Phobius"/>
    </source>
</evidence>
<dbReference type="NCBIfam" id="TIGR03718">
    <property type="entry name" value="R_switched_Alx"/>
    <property type="match status" value="1"/>
</dbReference>
<evidence type="ECO:0000256" key="4">
    <source>
        <dbReference type="ARBA" id="ARBA00023136"/>
    </source>
</evidence>
<proteinExistence type="predicted"/>
<feature type="transmembrane region" description="Helical" evidence="5">
    <location>
        <begin position="244"/>
        <end position="265"/>
    </location>
</feature>
<comment type="subcellular location">
    <subcellularLocation>
        <location evidence="1">Membrane</location>
        <topology evidence="1">Multi-pass membrane protein</topology>
    </subcellularLocation>
</comment>
<protein>
    <submittedName>
        <fullName evidence="6">Unannotated protein</fullName>
    </submittedName>
</protein>
<gene>
    <name evidence="6" type="ORF">UFOPK3376_01133</name>
</gene>
<keyword evidence="3 5" id="KW-1133">Transmembrane helix</keyword>
<feature type="transmembrane region" description="Helical" evidence="5">
    <location>
        <begin position="301"/>
        <end position="321"/>
    </location>
</feature>
<feature type="transmembrane region" description="Helical" evidence="5">
    <location>
        <begin position="214"/>
        <end position="238"/>
    </location>
</feature>
<dbReference type="AlphaFoldDB" id="A0A6J7E5I2"/>
<keyword evidence="2 5" id="KW-0812">Transmembrane</keyword>
<dbReference type="EMBL" id="CAFBLP010000022">
    <property type="protein sequence ID" value="CAB4876064.1"/>
    <property type="molecule type" value="Genomic_DNA"/>
</dbReference>
<feature type="transmembrane region" description="Helical" evidence="5">
    <location>
        <begin position="151"/>
        <end position="168"/>
    </location>
</feature>
<feature type="transmembrane region" description="Helical" evidence="5">
    <location>
        <begin position="93"/>
        <end position="115"/>
    </location>
</feature>
<sequence>MVFPAIGAVVADKSATTFADIRVPGWAWVATLGFIAAMLLVDILVLHRTPKVLATRRAALETLMWVVVGVSFGLVILAGFGSRAGGEYFSGYLIEYSLSIDNVFVWALIFTYFLVPAVYQHRVLFWGIFGALVLRAIFIFAGVALIARFEWVLYVFGAFLLYTAFKLLRGGGDDLDPESNVAYRAVKKVVPTTPDLDGQRLFTRVNARRVATPLFAVLVLVETTDVLFAVDSVPAVLAVSREQFIVFTSNAFAILGLRALYFLLADLHARFAYLQQGLAIILAFVGIKMITAHWYEIPGPLSLGVIALVLLASVVASLRLAPGEIIDDRVEVIGLEEPPPPQER</sequence>
<dbReference type="PANTHER" id="PTHR30238">
    <property type="entry name" value="MEMBRANE BOUND PREDICTED REDOX MODULATOR"/>
    <property type="match status" value="1"/>
</dbReference>
<dbReference type="Pfam" id="PF03741">
    <property type="entry name" value="TerC"/>
    <property type="match status" value="1"/>
</dbReference>
<accession>A0A6J7E5I2</accession>
<dbReference type="PANTHER" id="PTHR30238:SF0">
    <property type="entry name" value="THYLAKOID MEMBRANE PROTEIN TERC, CHLOROPLASTIC"/>
    <property type="match status" value="1"/>
</dbReference>
<evidence type="ECO:0000256" key="3">
    <source>
        <dbReference type="ARBA" id="ARBA00022989"/>
    </source>
</evidence>
<organism evidence="6">
    <name type="scientific">freshwater metagenome</name>
    <dbReference type="NCBI Taxonomy" id="449393"/>
    <lineage>
        <taxon>unclassified sequences</taxon>
        <taxon>metagenomes</taxon>
        <taxon>ecological metagenomes</taxon>
    </lineage>
</organism>